<dbReference type="Gene3D" id="1.20.1440.130">
    <property type="entry name" value="VKOR domain"/>
    <property type="match status" value="1"/>
</dbReference>
<dbReference type="OrthoDB" id="434126at2759"/>
<gene>
    <name evidence="13" type="ORF">GUITHDRAFT_99399</name>
</gene>
<evidence type="ECO:0000259" key="12">
    <source>
        <dbReference type="SMART" id="SM00756"/>
    </source>
</evidence>
<feature type="region of interest" description="Disordered" evidence="10">
    <location>
        <begin position="795"/>
        <end position="828"/>
    </location>
</feature>
<dbReference type="HOGENOM" id="CLU_284484_0_0_1"/>
<feature type="transmembrane region" description="Helical" evidence="11">
    <location>
        <begin position="483"/>
        <end position="504"/>
    </location>
</feature>
<dbReference type="KEGG" id="gtt:GUITHDRAFT_99399"/>
<feature type="transmembrane region" description="Helical" evidence="11">
    <location>
        <begin position="251"/>
        <end position="272"/>
    </location>
</feature>
<comment type="similarity">
    <text evidence="2">Belongs to the VKOR family.</text>
</comment>
<accession>L1K2D5</accession>
<keyword evidence="3 11" id="KW-0812">Transmembrane</keyword>
<dbReference type="InterPro" id="IPR038354">
    <property type="entry name" value="VKOR_sf"/>
</dbReference>
<dbReference type="eggNOG" id="ENOG502QTN6">
    <property type="taxonomic scope" value="Eukaryota"/>
</dbReference>
<dbReference type="GO" id="GO:0048038">
    <property type="term" value="F:quinone binding"/>
    <property type="evidence" value="ECO:0007669"/>
    <property type="project" value="UniProtKB-KW"/>
</dbReference>
<feature type="transmembrane region" description="Helical" evidence="11">
    <location>
        <begin position="885"/>
        <end position="904"/>
    </location>
</feature>
<feature type="transmembrane region" description="Helical" evidence="11">
    <location>
        <begin position="284"/>
        <end position="314"/>
    </location>
</feature>
<dbReference type="EMBL" id="JH992966">
    <property type="protein sequence ID" value="EKX54744.1"/>
    <property type="molecule type" value="Genomic_DNA"/>
</dbReference>
<evidence type="ECO:0000313" key="15">
    <source>
        <dbReference type="Proteomes" id="UP000011087"/>
    </source>
</evidence>
<reference evidence="15" key="2">
    <citation type="submission" date="2012-11" db="EMBL/GenBank/DDBJ databases">
        <authorList>
            <person name="Kuo A."/>
            <person name="Curtis B.A."/>
            <person name="Tanifuji G."/>
            <person name="Burki F."/>
            <person name="Gruber A."/>
            <person name="Irimia M."/>
            <person name="Maruyama S."/>
            <person name="Arias M.C."/>
            <person name="Ball S.G."/>
            <person name="Gile G.H."/>
            <person name="Hirakawa Y."/>
            <person name="Hopkins J.F."/>
            <person name="Rensing S.A."/>
            <person name="Schmutz J."/>
            <person name="Symeonidi A."/>
            <person name="Elias M."/>
            <person name="Eveleigh R.J."/>
            <person name="Herman E.K."/>
            <person name="Klute M.J."/>
            <person name="Nakayama T."/>
            <person name="Obornik M."/>
            <person name="Reyes-Prieto A."/>
            <person name="Armbrust E.V."/>
            <person name="Aves S.J."/>
            <person name="Beiko R.G."/>
            <person name="Coutinho P."/>
            <person name="Dacks J.B."/>
            <person name="Durnford D.G."/>
            <person name="Fast N.M."/>
            <person name="Green B.R."/>
            <person name="Grisdale C."/>
            <person name="Hempe F."/>
            <person name="Henrissat B."/>
            <person name="Hoppner M.P."/>
            <person name="Ishida K.-I."/>
            <person name="Kim E."/>
            <person name="Koreny L."/>
            <person name="Kroth P.G."/>
            <person name="Liu Y."/>
            <person name="Malik S.-B."/>
            <person name="Maier U.G."/>
            <person name="McRose D."/>
            <person name="Mock T."/>
            <person name="Neilson J.A."/>
            <person name="Onodera N.T."/>
            <person name="Poole A.M."/>
            <person name="Pritham E.J."/>
            <person name="Richards T.A."/>
            <person name="Rocap G."/>
            <person name="Roy S.W."/>
            <person name="Sarai C."/>
            <person name="Schaack S."/>
            <person name="Shirato S."/>
            <person name="Slamovits C.H."/>
            <person name="Spencer D.F."/>
            <person name="Suzuki S."/>
            <person name="Worden A.Z."/>
            <person name="Zauner S."/>
            <person name="Barry K."/>
            <person name="Bell C."/>
            <person name="Bharti A.K."/>
            <person name="Crow J.A."/>
            <person name="Grimwood J."/>
            <person name="Kramer R."/>
            <person name="Lindquist E."/>
            <person name="Lucas S."/>
            <person name="Salamov A."/>
            <person name="McFadden G.I."/>
            <person name="Lane C.E."/>
            <person name="Keeling P.J."/>
            <person name="Gray M.W."/>
            <person name="Grigoriev I.V."/>
            <person name="Archibald J.M."/>
        </authorList>
    </citation>
    <scope>NUCLEOTIDE SEQUENCE</scope>
    <source>
        <strain evidence="15">CCMP2712</strain>
    </source>
</reference>
<feature type="transmembrane region" description="Helical" evidence="11">
    <location>
        <begin position="1033"/>
        <end position="1055"/>
    </location>
</feature>
<evidence type="ECO:0000313" key="13">
    <source>
        <dbReference type="EMBL" id="EKX54744.1"/>
    </source>
</evidence>
<dbReference type="InterPro" id="IPR057434">
    <property type="entry name" value="LMF1/2_N"/>
</dbReference>
<protein>
    <recommendedName>
        <fullName evidence="12">Vitamin K epoxide reductase domain-containing protein</fullName>
    </recommendedName>
</protein>
<evidence type="ECO:0000256" key="1">
    <source>
        <dbReference type="ARBA" id="ARBA00004141"/>
    </source>
</evidence>
<feature type="transmembrane region" description="Helical" evidence="11">
    <location>
        <begin position="1003"/>
        <end position="1026"/>
    </location>
</feature>
<keyword evidence="5 11" id="KW-1133">Transmembrane helix</keyword>
<keyword evidence="4" id="KW-0874">Quinone</keyword>
<evidence type="ECO:0000256" key="2">
    <source>
        <dbReference type="ARBA" id="ARBA00006214"/>
    </source>
</evidence>
<evidence type="ECO:0000256" key="8">
    <source>
        <dbReference type="ARBA" id="ARBA00023157"/>
    </source>
</evidence>
<feature type="compositionally biased region" description="Low complexity" evidence="10">
    <location>
        <begin position="800"/>
        <end position="825"/>
    </location>
</feature>
<evidence type="ECO:0000256" key="4">
    <source>
        <dbReference type="ARBA" id="ARBA00022719"/>
    </source>
</evidence>
<dbReference type="GeneID" id="17311779"/>
<sequence>MSSESKGAVDSTWFRPGTGEMFDLSSVARSVYDEVGKEFDSIHARKKEFQRTSYRMSRDLFLRLMSLCFLSAFGSLFYQIQGLLGSHGMIPISQNQGGQSDSPLSSFAHHSSWVGDAVLDLLCIAGVGSSVAGVAFSPSFYSLFGSWLIYLVLCSAGVSLLSYDADKLLLESGFVACLMAPLWIRERRRDSDNVLLLLIRFVLFKFLILSAMNKVTSGYKEWFDLTAIEFSFATNIVPTPAVWYLQLLPSFMFQLAAGFQLIVELLLSFFIFSPFSSVRHASVLAILITQLATAVFSNEGFFFMLKVCLLVPVVDDSLWSELLSKSRSSSAESAEETPLIDFALPFYGTETPKAEEEEEEEEKERTGWFAGVFKFFDGIVEIGDRMNDSKFLQLPIFWSHVAFVLIIVLFFMFRVDWDGESSKSWIVISPTVEQMITFLNVVVPVTMLVLLVVYIFLALHDVLKEGMVIVDQLSDGHGKRQTVTASLSLLVRVLICFIGLLLIYANRVAIGSGLARSNSTFLTERTGAQEATGLVAPNGLQSRYEGKKEEKEKRWPAVTRALHDRHLPWGKMFSDVQNLEEAIGSNPTLQEGKEEVEEAWGRSWAGMAFRLLQPLRIVNIYWEGRGGGGGGGEKEGRKGGSRTEVVLEVSSDPECEGGAGNWTQLDVYYQVGRRDRPPGWSLFLLPRLELKLLELIEVGDWREASWLVNLLAAILAGQNANFFRSSIFPHDSKCVRASKVQLVLSSSRPAAAYWEEAQRSTKVESDWWEVEVQETFVPIVSPAMLACTPFPSCLPAAEDSSSTSSGRRRLLATSAMSPAAPSARAQLETSRGADKLGEALSSLGKLTRSFTSGMHVGGEETDATHQALLHTSAPRGRRVPSFLRGDAMVVVVLLLAAWIFVKLSSFIDWEEVVDALVDKQSRDLGFSFAALSLVAVISLIMAELWSLYPLAIFIVAAAGCVVSIYLHEVDRQVEFYGESYQAACDISNTVSCSSSVKKGSNSMFLGITNSSAGIVYYLVVAFCVLIKIFTDQYWPIVLAFILTAIGVVYSLYLLYFSLSVLRVLCPLCAYVHIFNFILFWIMVDFAEELRWQ</sequence>
<evidence type="ECO:0000256" key="3">
    <source>
        <dbReference type="ARBA" id="ARBA00022692"/>
    </source>
</evidence>
<evidence type="ECO:0000256" key="6">
    <source>
        <dbReference type="ARBA" id="ARBA00023002"/>
    </source>
</evidence>
<dbReference type="PANTHER" id="PTHR14463:SF5">
    <property type="entry name" value="LIPASE MATURATION FACTOR 2"/>
    <property type="match status" value="1"/>
</dbReference>
<dbReference type="PANTHER" id="PTHR14463">
    <property type="entry name" value="LIPASE MATURATION FACTOR"/>
    <property type="match status" value="1"/>
</dbReference>
<evidence type="ECO:0000313" key="14">
    <source>
        <dbReference type="EnsemblProtists" id="EKX54744"/>
    </source>
</evidence>
<dbReference type="GO" id="GO:0005789">
    <property type="term" value="C:endoplasmic reticulum membrane"/>
    <property type="evidence" value="ECO:0007669"/>
    <property type="project" value="TreeGrafter"/>
</dbReference>
<feature type="domain" description="Vitamin K epoxide reductase" evidence="12">
    <location>
        <begin position="945"/>
        <end position="1086"/>
    </location>
</feature>
<feature type="transmembrane region" description="Helical" evidence="11">
    <location>
        <begin position="193"/>
        <end position="212"/>
    </location>
</feature>
<feature type="transmembrane region" description="Helical" evidence="11">
    <location>
        <begin position="924"/>
        <end position="942"/>
    </location>
</feature>
<dbReference type="InterPro" id="IPR012932">
    <property type="entry name" value="VKOR"/>
</dbReference>
<feature type="transmembrane region" description="Helical" evidence="11">
    <location>
        <begin position="396"/>
        <end position="415"/>
    </location>
</feature>
<evidence type="ECO:0000256" key="9">
    <source>
        <dbReference type="ARBA" id="ARBA00023284"/>
    </source>
</evidence>
<dbReference type="STRING" id="905079.L1K2D5"/>
<keyword evidence="6" id="KW-0560">Oxidoreductase</keyword>
<dbReference type="AlphaFoldDB" id="L1K2D5"/>
<reference evidence="14" key="3">
    <citation type="submission" date="2015-06" db="UniProtKB">
        <authorList>
            <consortium name="EnsemblProtists"/>
        </authorList>
    </citation>
    <scope>IDENTIFICATION</scope>
</reference>
<dbReference type="GO" id="GO:0016491">
    <property type="term" value="F:oxidoreductase activity"/>
    <property type="evidence" value="ECO:0007669"/>
    <property type="project" value="UniProtKB-KW"/>
</dbReference>
<reference evidence="13 15" key="1">
    <citation type="journal article" date="2012" name="Nature">
        <title>Algal genomes reveal evolutionary mosaicism and the fate of nucleomorphs.</title>
        <authorList>
            <consortium name="DOE Joint Genome Institute"/>
            <person name="Curtis B.A."/>
            <person name="Tanifuji G."/>
            <person name="Burki F."/>
            <person name="Gruber A."/>
            <person name="Irimia M."/>
            <person name="Maruyama S."/>
            <person name="Arias M.C."/>
            <person name="Ball S.G."/>
            <person name="Gile G.H."/>
            <person name="Hirakawa Y."/>
            <person name="Hopkins J.F."/>
            <person name="Kuo A."/>
            <person name="Rensing S.A."/>
            <person name="Schmutz J."/>
            <person name="Symeonidi A."/>
            <person name="Elias M."/>
            <person name="Eveleigh R.J."/>
            <person name="Herman E.K."/>
            <person name="Klute M.J."/>
            <person name="Nakayama T."/>
            <person name="Obornik M."/>
            <person name="Reyes-Prieto A."/>
            <person name="Armbrust E.V."/>
            <person name="Aves S.J."/>
            <person name="Beiko R.G."/>
            <person name="Coutinho P."/>
            <person name="Dacks J.B."/>
            <person name="Durnford D.G."/>
            <person name="Fast N.M."/>
            <person name="Green B.R."/>
            <person name="Grisdale C.J."/>
            <person name="Hempel F."/>
            <person name="Henrissat B."/>
            <person name="Hoppner M.P."/>
            <person name="Ishida K."/>
            <person name="Kim E."/>
            <person name="Koreny L."/>
            <person name="Kroth P.G."/>
            <person name="Liu Y."/>
            <person name="Malik S.B."/>
            <person name="Maier U.G."/>
            <person name="McRose D."/>
            <person name="Mock T."/>
            <person name="Neilson J.A."/>
            <person name="Onodera N.T."/>
            <person name="Poole A.M."/>
            <person name="Pritham E.J."/>
            <person name="Richards T.A."/>
            <person name="Rocap G."/>
            <person name="Roy S.W."/>
            <person name="Sarai C."/>
            <person name="Schaack S."/>
            <person name="Shirato S."/>
            <person name="Slamovits C.H."/>
            <person name="Spencer D.F."/>
            <person name="Suzuki S."/>
            <person name="Worden A.Z."/>
            <person name="Zauner S."/>
            <person name="Barry K."/>
            <person name="Bell C."/>
            <person name="Bharti A.K."/>
            <person name="Crow J.A."/>
            <person name="Grimwood J."/>
            <person name="Kramer R."/>
            <person name="Lindquist E."/>
            <person name="Lucas S."/>
            <person name="Salamov A."/>
            <person name="McFadden G.I."/>
            <person name="Lane C.E."/>
            <person name="Keeling P.J."/>
            <person name="Gray M.W."/>
            <person name="Grigoriev I.V."/>
            <person name="Archibald J.M."/>
        </authorList>
    </citation>
    <scope>NUCLEOTIDE SEQUENCE</scope>
    <source>
        <strain evidence="13 15">CCMP2712</strain>
    </source>
</reference>
<name>L1K2D5_GUITC</name>
<comment type="subcellular location">
    <subcellularLocation>
        <location evidence="1">Membrane</location>
        <topology evidence="1">Multi-pass membrane protein</topology>
    </subcellularLocation>
</comment>
<dbReference type="Proteomes" id="UP000011087">
    <property type="component" value="Unassembled WGS sequence"/>
</dbReference>
<keyword evidence="9" id="KW-0676">Redox-active center</keyword>
<dbReference type="InterPro" id="IPR009613">
    <property type="entry name" value="LMF"/>
</dbReference>
<feature type="transmembrane region" description="Helical" evidence="11">
    <location>
        <begin position="60"/>
        <end position="80"/>
    </location>
</feature>
<feature type="transmembrane region" description="Helical" evidence="11">
    <location>
        <begin position="143"/>
        <end position="162"/>
    </location>
</feature>
<keyword evidence="8" id="KW-1015">Disulfide bond</keyword>
<evidence type="ECO:0000256" key="7">
    <source>
        <dbReference type="ARBA" id="ARBA00023136"/>
    </source>
</evidence>
<dbReference type="EnsemblProtists" id="EKX54744">
    <property type="protein sequence ID" value="EKX54744"/>
    <property type="gene ID" value="GUITHDRAFT_99399"/>
</dbReference>
<keyword evidence="7 11" id="KW-0472">Membrane</keyword>
<organism evidence="13">
    <name type="scientific">Guillardia theta (strain CCMP2712)</name>
    <name type="common">Cryptophyte</name>
    <dbReference type="NCBI Taxonomy" id="905079"/>
    <lineage>
        <taxon>Eukaryota</taxon>
        <taxon>Cryptophyceae</taxon>
        <taxon>Pyrenomonadales</taxon>
        <taxon>Geminigeraceae</taxon>
        <taxon>Guillardia</taxon>
    </lineage>
</organism>
<feature type="transmembrane region" description="Helical" evidence="11">
    <location>
        <begin position="436"/>
        <end position="457"/>
    </location>
</feature>
<evidence type="ECO:0000256" key="11">
    <source>
        <dbReference type="SAM" id="Phobius"/>
    </source>
</evidence>
<dbReference type="PaxDb" id="55529-EKX54744"/>
<dbReference type="Pfam" id="PF06762">
    <property type="entry name" value="LMF1"/>
    <property type="match status" value="1"/>
</dbReference>
<keyword evidence="15" id="KW-1185">Reference proteome</keyword>
<dbReference type="Pfam" id="PF07884">
    <property type="entry name" value="VKOR"/>
    <property type="match status" value="1"/>
</dbReference>
<dbReference type="RefSeq" id="XP_005841724.1">
    <property type="nucleotide sequence ID" value="XM_005841667.1"/>
</dbReference>
<dbReference type="GO" id="GO:0051604">
    <property type="term" value="P:protein maturation"/>
    <property type="evidence" value="ECO:0007669"/>
    <property type="project" value="InterPro"/>
</dbReference>
<evidence type="ECO:0000256" key="10">
    <source>
        <dbReference type="SAM" id="MobiDB-lite"/>
    </source>
</evidence>
<feature type="transmembrane region" description="Helical" evidence="11">
    <location>
        <begin position="947"/>
        <end position="966"/>
    </location>
</feature>
<proteinExistence type="inferred from homology"/>
<dbReference type="SMART" id="SM00756">
    <property type="entry name" value="VKc"/>
    <property type="match status" value="1"/>
</dbReference>
<feature type="transmembrane region" description="Helical" evidence="11">
    <location>
        <begin position="1061"/>
        <end position="1083"/>
    </location>
</feature>
<evidence type="ECO:0000256" key="5">
    <source>
        <dbReference type="ARBA" id="ARBA00022989"/>
    </source>
</evidence>